<dbReference type="AlphaFoldDB" id="A0A3P4BA03"/>
<reference evidence="1 2" key="1">
    <citation type="submission" date="2018-10" db="EMBL/GenBank/DDBJ databases">
        <authorList>
            <person name="Criscuolo A."/>
        </authorList>
    </citation>
    <scope>NUCLEOTIDE SEQUENCE [LARGE SCALE GENOMIC DNA]</scope>
    <source>
        <strain evidence="1">DnA1</strain>
    </source>
</reference>
<dbReference type="RefSeq" id="WP_124081926.1">
    <property type="nucleotide sequence ID" value="NZ_UWPJ01000039.1"/>
</dbReference>
<dbReference type="InterPro" id="IPR009679">
    <property type="entry name" value="Phage_186_CII-like"/>
</dbReference>
<sequence length="154" mass="16527">MRRPIKQIHRALFLALQADAKEFPGGIRAIAESMGMNGNTLANGINPDHDAPPPSFGVILEIISLAQARRAVFALARLVGQVPMDFELDDRDPADAVRLFMALVNSASQSLAAGSERAKDGYFCADDRRALEPLLTALMKATGELLQSIRGGAL</sequence>
<evidence type="ECO:0000313" key="1">
    <source>
        <dbReference type="EMBL" id="VCU72356.1"/>
    </source>
</evidence>
<organism evidence="1 2">
    <name type="scientific">Pigmentiphaga humi</name>
    <dbReference type="NCBI Taxonomy" id="2478468"/>
    <lineage>
        <taxon>Bacteria</taxon>
        <taxon>Pseudomonadati</taxon>
        <taxon>Pseudomonadota</taxon>
        <taxon>Betaproteobacteria</taxon>
        <taxon>Burkholderiales</taxon>
        <taxon>Alcaligenaceae</taxon>
        <taxon>Pigmentiphaga</taxon>
    </lineage>
</organism>
<dbReference type="Pfam" id="PF06892">
    <property type="entry name" value="Phage_CP76"/>
    <property type="match status" value="1"/>
</dbReference>
<dbReference type="GO" id="GO:0003677">
    <property type="term" value="F:DNA binding"/>
    <property type="evidence" value="ECO:0007669"/>
    <property type="project" value="InterPro"/>
</dbReference>
<gene>
    <name evidence="1" type="ORF">PIGHUM_04455</name>
</gene>
<accession>A0A3P4BA03</accession>
<dbReference type="OrthoDB" id="6688863at2"/>
<name>A0A3P4BA03_9BURK</name>
<protein>
    <recommendedName>
        <fullName evidence="3">Phage regulatory protein CII (CP76)</fullName>
    </recommendedName>
</protein>
<evidence type="ECO:0008006" key="3">
    <source>
        <dbReference type="Google" id="ProtNLM"/>
    </source>
</evidence>
<dbReference type="EMBL" id="UWPJ01000039">
    <property type="protein sequence ID" value="VCU72356.1"/>
    <property type="molecule type" value="Genomic_DNA"/>
</dbReference>
<keyword evidence="2" id="KW-1185">Reference proteome</keyword>
<proteinExistence type="predicted"/>
<evidence type="ECO:0000313" key="2">
    <source>
        <dbReference type="Proteomes" id="UP000277294"/>
    </source>
</evidence>
<dbReference type="Proteomes" id="UP000277294">
    <property type="component" value="Unassembled WGS sequence"/>
</dbReference>